<dbReference type="AlphaFoldDB" id="A0A926VCX6"/>
<keyword evidence="2" id="KW-1133">Transmembrane helix</keyword>
<proteinExistence type="predicted"/>
<dbReference type="EMBL" id="JACJPW010000022">
    <property type="protein sequence ID" value="MBD2181579.1"/>
    <property type="molecule type" value="Genomic_DNA"/>
</dbReference>
<accession>A0A926VCX6</accession>
<feature type="transmembrane region" description="Helical" evidence="2">
    <location>
        <begin position="103"/>
        <end position="124"/>
    </location>
</feature>
<evidence type="ECO:0000256" key="1">
    <source>
        <dbReference type="SAM" id="MobiDB-lite"/>
    </source>
</evidence>
<protein>
    <submittedName>
        <fullName evidence="3">Chromosome segregation ATPase</fullName>
    </submittedName>
</protein>
<evidence type="ECO:0000256" key="2">
    <source>
        <dbReference type="SAM" id="Phobius"/>
    </source>
</evidence>
<reference evidence="3" key="2">
    <citation type="submission" date="2020-08" db="EMBL/GenBank/DDBJ databases">
        <authorList>
            <person name="Chen M."/>
            <person name="Teng W."/>
            <person name="Zhao L."/>
            <person name="Hu C."/>
            <person name="Zhou Y."/>
            <person name="Han B."/>
            <person name="Song L."/>
            <person name="Shu W."/>
        </authorList>
    </citation>
    <scope>NUCLEOTIDE SEQUENCE</scope>
    <source>
        <strain evidence="3">FACHB-1375</strain>
    </source>
</reference>
<feature type="compositionally biased region" description="Polar residues" evidence="1">
    <location>
        <begin position="722"/>
        <end position="733"/>
    </location>
</feature>
<organism evidence="3 4">
    <name type="scientific">Aerosakkonema funiforme FACHB-1375</name>
    <dbReference type="NCBI Taxonomy" id="2949571"/>
    <lineage>
        <taxon>Bacteria</taxon>
        <taxon>Bacillati</taxon>
        <taxon>Cyanobacteriota</taxon>
        <taxon>Cyanophyceae</taxon>
        <taxon>Oscillatoriophycideae</taxon>
        <taxon>Aerosakkonematales</taxon>
        <taxon>Aerosakkonemataceae</taxon>
        <taxon>Aerosakkonema</taxon>
    </lineage>
</organism>
<reference evidence="3" key="1">
    <citation type="journal article" date="2015" name="ISME J.">
        <title>Draft Genome Sequence of Streptomyces incarnatus NRRL8089, which Produces the Nucleoside Antibiotic Sinefungin.</title>
        <authorList>
            <person name="Oshima K."/>
            <person name="Hattori M."/>
            <person name="Shimizu H."/>
            <person name="Fukuda K."/>
            <person name="Nemoto M."/>
            <person name="Inagaki K."/>
            <person name="Tamura T."/>
        </authorList>
    </citation>
    <scope>NUCLEOTIDE SEQUENCE</scope>
    <source>
        <strain evidence="3">FACHB-1375</strain>
    </source>
</reference>
<feature type="region of interest" description="Disordered" evidence="1">
    <location>
        <begin position="684"/>
        <end position="733"/>
    </location>
</feature>
<feature type="region of interest" description="Disordered" evidence="1">
    <location>
        <begin position="1"/>
        <end position="32"/>
    </location>
</feature>
<evidence type="ECO:0000313" key="3">
    <source>
        <dbReference type="EMBL" id="MBD2181579.1"/>
    </source>
</evidence>
<evidence type="ECO:0000313" key="4">
    <source>
        <dbReference type="Proteomes" id="UP000641646"/>
    </source>
</evidence>
<keyword evidence="2" id="KW-0812">Transmembrane</keyword>
<sequence length="733" mass="80429">MRERGSSDRQSGARASEQGDRASAPLRERNRFRIPPLIPGRAAVPPTVAASVSAETTMVPKIQSSGSERADGELLEKVEPGKSAPVEAEVSQKLRHWSSYWQFWAGLATVTAGGVGFTAVALLLKLPTVPNCPSMYWPTASASMRLYCAQLAAKKQTVKDLLEAIALVQSLPPDHPMRQEVNEEIEVWSKDILDLAEKSFDAGKLDEAISIARKIPADVPAYKLVEDRIKSWKSLWSRAEKVYKDAEDELREQNWTQAFREAVRLLYIGNTYWETTKYEELNQLITSARDDGETLGKAQNQARRGGVKNLLKAIELVESIDPKSYLYKEAQAAIVEFGGKMMELAEAQLESRNVDEAIAIARQIPGRANMQGEVQDFIDLARAQSVAQQGTAASLSEAIALVKKLTPDRPLYSKGQDLIIRWQRELEDIAHLEKARQLAQLSTASDLKSAIKEVQLIPASHPRADEAKTEISRWTAQIQTMEDRPYLSRAEQMASLGDETSLQAAIDEANQIAVGRALYREAQDKVKQWTGQIQRIQDQPYLDQARQLARGGNLVDAIAIAQQIKSGRALSGEAQAAMKDWQAQIQAQQNLQQARSVATQATPDALASAIRLAKLVPSSSPLRSEAEEAINQWSYQMLSQAQDRATYDLQGAIAIAKTIPSGTSAYGEARAQIDVWQNILNPPAIPSPEPIAPSPESVAPPPAPPPVEQTQQSTPPPDFAPSEQSNPAPATVP</sequence>
<dbReference type="RefSeq" id="WP_190464385.1">
    <property type="nucleotide sequence ID" value="NZ_JACJPW010000022.1"/>
</dbReference>
<gene>
    <name evidence="3" type="ORF">H6G03_10740</name>
</gene>
<name>A0A926VCX6_9CYAN</name>
<dbReference type="Proteomes" id="UP000641646">
    <property type="component" value="Unassembled WGS sequence"/>
</dbReference>
<feature type="compositionally biased region" description="Pro residues" evidence="1">
    <location>
        <begin position="684"/>
        <end position="707"/>
    </location>
</feature>
<comment type="caution">
    <text evidence="3">The sequence shown here is derived from an EMBL/GenBank/DDBJ whole genome shotgun (WGS) entry which is preliminary data.</text>
</comment>
<keyword evidence="2" id="KW-0472">Membrane</keyword>
<keyword evidence="4" id="KW-1185">Reference proteome</keyword>